<dbReference type="InterPro" id="IPR009057">
    <property type="entry name" value="Homeodomain-like_sf"/>
</dbReference>
<sequence>MAPDGGGLKARNNGGTRQVLKKGPWTAAEDAILMEYVKKNGEGNWNAVQRNSGLMRCGKSCRLRWANHLRPNLKKGAFSLEEERFIVELHAKLGNKWARMAAQMPGRTDNEIKNYWNTRLKRRQRAGLPIYPQDIQPQLNQQNISIPSPFDNNPQNSNCINNPPLSLLDIFNPSTMKPSNISNQYQSNNNPSPYLTNNNNNNQLKFFRDPRVRLSLTLASSIRNSQHSSMVAPVPNNFNQSYSNSMPVPPLQHNYPNFGSTTRPFTGIPSNPNGLILGMGVQNNPSVQSSMPETKTCSRNTGSDFMNTTSSDGADNYDINPGLSRGNSGLLEDLLEESQALTRVEKIEENCPIENEAIKGKLVWEEYGLSEEAEDIILTEESTFSFAQEGGDNATPNKHSEDSSSLNSSSGITTKEGSLELANQVDEDIMRFLDNFPVGVPVPDWCNDENDEQNTSNGQSFECDQIQSHCSKSG</sequence>
<evidence type="ECO:0000256" key="1">
    <source>
        <dbReference type="ARBA" id="ARBA00004123"/>
    </source>
</evidence>
<dbReference type="CDD" id="cd00167">
    <property type="entry name" value="SANT"/>
    <property type="match status" value="2"/>
</dbReference>
<feature type="region of interest" description="Disordered" evidence="8">
    <location>
        <begin position="387"/>
        <end position="415"/>
    </location>
</feature>
<keyword evidence="7" id="KW-0539">Nucleus</keyword>
<dbReference type="GO" id="GO:0045893">
    <property type="term" value="P:positive regulation of DNA-templated transcription"/>
    <property type="evidence" value="ECO:0007669"/>
    <property type="project" value="UniProtKB-ARBA"/>
</dbReference>
<dbReference type="PROSITE" id="PS51294">
    <property type="entry name" value="HTH_MYB"/>
    <property type="match status" value="2"/>
</dbReference>
<feature type="domain" description="Myb-like" evidence="9">
    <location>
        <begin position="70"/>
        <end position="120"/>
    </location>
</feature>
<evidence type="ECO:0000259" key="9">
    <source>
        <dbReference type="PROSITE" id="PS50090"/>
    </source>
</evidence>
<feature type="region of interest" description="Disordered" evidence="8">
    <location>
        <begin position="1"/>
        <end position="21"/>
    </location>
</feature>
<reference evidence="12" key="2">
    <citation type="submission" date="2025-08" db="UniProtKB">
        <authorList>
            <consortium name="RefSeq"/>
        </authorList>
    </citation>
    <scope>IDENTIFICATION</scope>
    <source>
        <tissue evidence="12">Leaf</tissue>
    </source>
</reference>
<evidence type="ECO:0000256" key="6">
    <source>
        <dbReference type="ARBA" id="ARBA00023163"/>
    </source>
</evidence>
<evidence type="ECO:0000256" key="5">
    <source>
        <dbReference type="ARBA" id="ARBA00023159"/>
    </source>
</evidence>
<dbReference type="Proteomes" id="UP000189701">
    <property type="component" value="Unplaced"/>
</dbReference>
<dbReference type="GO" id="GO:0048235">
    <property type="term" value="P:pollen sperm cell differentiation"/>
    <property type="evidence" value="ECO:0007669"/>
    <property type="project" value="UniProtKB-ARBA"/>
</dbReference>
<dbReference type="FunFam" id="1.10.10.60:FF:000001">
    <property type="entry name" value="MYB-related transcription factor"/>
    <property type="match status" value="1"/>
</dbReference>
<evidence type="ECO:0000256" key="8">
    <source>
        <dbReference type="SAM" id="MobiDB-lite"/>
    </source>
</evidence>
<dbReference type="KEGG" id="nsy:104230613"/>
<comment type="subcellular location">
    <subcellularLocation>
        <location evidence="1">Nucleus</location>
    </subcellularLocation>
</comment>
<evidence type="ECO:0000256" key="4">
    <source>
        <dbReference type="ARBA" id="ARBA00023125"/>
    </source>
</evidence>
<dbReference type="GeneID" id="104230613"/>
<dbReference type="OrthoDB" id="2143914at2759"/>
<dbReference type="FunFam" id="1.10.10.60:FF:000119">
    <property type="entry name" value="Transcription factor GAMYB"/>
    <property type="match status" value="1"/>
</dbReference>
<dbReference type="RefSeq" id="XP_009781770.1">
    <property type="nucleotide sequence ID" value="XM_009783468.1"/>
</dbReference>
<organism evidence="11 12">
    <name type="scientific">Nicotiana sylvestris</name>
    <name type="common">Wood tobacco</name>
    <name type="synonym">South American tobacco</name>
    <dbReference type="NCBI Taxonomy" id="4096"/>
    <lineage>
        <taxon>Eukaryota</taxon>
        <taxon>Viridiplantae</taxon>
        <taxon>Streptophyta</taxon>
        <taxon>Embryophyta</taxon>
        <taxon>Tracheophyta</taxon>
        <taxon>Spermatophyta</taxon>
        <taxon>Magnoliopsida</taxon>
        <taxon>eudicotyledons</taxon>
        <taxon>Gunneridae</taxon>
        <taxon>Pentapetalae</taxon>
        <taxon>asterids</taxon>
        <taxon>lamiids</taxon>
        <taxon>Solanales</taxon>
        <taxon>Solanaceae</taxon>
        <taxon>Nicotianoideae</taxon>
        <taxon>Nicotianeae</taxon>
        <taxon>Nicotiana</taxon>
    </lineage>
</organism>
<dbReference type="SUPFAM" id="SSF46689">
    <property type="entry name" value="Homeodomain-like"/>
    <property type="match status" value="1"/>
</dbReference>
<evidence type="ECO:0000313" key="12">
    <source>
        <dbReference type="RefSeq" id="XP_009781770.1"/>
    </source>
</evidence>
<dbReference type="GO" id="GO:0005634">
    <property type="term" value="C:nucleus"/>
    <property type="evidence" value="ECO:0007669"/>
    <property type="project" value="UniProtKB-SubCell"/>
</dbReference>
<feature type="compositionally biased region" description="Polar residues" evidence="8">
    <location>
        <begin position="285"/>
        <end position="313"/>
    </location>
</feature>
<protein>
    <submittedName>
        <fullName evidence="12">Transcription factor GAMYB-like</fullName>
    </submittedName>
</protein>
<dbReference type="AlphaFoldDB" id="A0A1U7X5L7"/>
<proteinExistence type="predicted"/>
<feature type="domain" description="Myb-like" evidence="9">
    <location>
        <begin position="17"/>
        <end position="69"/>
    </location>
</feature>
<feature type="domain" description="HTH myb-type" evidence="10">
    <location>
        <begin position="70"/>
        <end position="124"/>
    </location>
</feature>
<evidence type="ECO:0000256" key="3">
    <source>
        <dbReference type="ARBA" id="ARBA00023015"/>
    </source>
</evidence>
<dbReference type="eggNOG" id="KOG0048">
    <property type="taxonomic scope" value="Eukaryota"/>
</dbReference>
<dbReference type="PANTHER" id="PTHR47995:SF23">
    <property type="entry name" value="TRANSCRIPTION FACTOR GAMYB-LIKE"/>
    <property type="match status" value="1"/>
</dbReference>
<keyword evidence="3" id="KW-0805">Transcription regulation</keyword>
<accession>A0A1U7X5L7</accession>
<dbReference type="InterPro" id="IPR017930">
    <property type="entry name" value="Myb_dom"/>
</dbReference>
<keyword evidence="4" id="KW-0238">DNA-binding</keyword>
<evidence type="ECO:0000256" key="2">
    <source>
        <dbReference type="ARBA" id="ARBA00022737"/>
    </source>
</evidence>
<evidence type="ECO:0000313" key="11">
    <source>
        <dbReference type="Proteomes" id="UP000189701"/>
    </source>
</evidence>
<name>A0A1U7X5L7_NICSY</name>
<reference evidence="11" key="1">
    <citation type="journal article" date="2013" name="Genome Biol.">
        <title>Reference genomes and transcriptomes of Nicotiana sylvestris and Nicotiana tomentosiformis.</title>
        <authorList>
            <person name="Sierro N."/>
            <person name="Battey J.N."/>
            <person name="Ouadi S."/>
            <person name="Bovet L."/>
            <person name="Goepfert S."/>
            <person name="Bakaher N."/>
            <person name="Peitsch M.C."/>
            <person name="Ivanov N.V."/>
        </authorList>
    </citation>
    <scope>NUCLEOTIDE SEQUENCE [LARGE SCALE GENOMIC DNA]</scope>
</reference>
<keyword evidence="5" id="KW-0010">Activator</keyword>
<feature type="region of interest" description="Disordered" evidence="8">
    <location>
        <begin position="285"/>
        <end position="321"/>
    </location>
</feature>
<feature type="domain" description="HTH myb-type" evidence="10">
    <location>
        <begin position="17"/>
        <end position="69"/>
    </location>
</feature>
<dbReference type="Pfam" id="PF00249">
    <property type="entry name" value="Myb_DNA-binding"/>
    <property type="match status" value="2"/>
</dbReference>
<dbReference type="GO" id="GO:0010597">
    <property type="term" value="P:green leaf volatile biosynthetic process"/>
    <property type="evidence" value="ECO:0007669"/>
    <property type="project" value="UniProtKB-ARBA"/>
</dbReference>
<dbReference type="GO" id="GO:0040008">
    <property type="term" value="P:regulation of growth"/>
    <property type="evidence" value="ECO:0007669"/>
    <property type="project" value="UniProtKB-ARBA"/>
</dbReference>
<dbReference type="InterPro" id="IPR001005">
    <property type="entry name" value="SANT/Myb"/>
</dbReference>
<evidence type="ECO:0000259" key="10">
    <source>
        <dbReference type="PROSITE" id="PS51294"/>
    </source>
</evidence>
<dbReference type="PANTHER" id="PTHR47995">
    <property type="entry name" value="TRANSCRIPTION FACTOR MYB33-RELATED"/>
    <property type="match status" value="1"/>
</dbReference>
<keyword evidence="6" id="KW-0804">Transcription</keyword>
<evidence type="ECO:0000256" key="7">
    <source>
        <dbReference type="ARBA" id="ARBA00023242"/>
    </source>
</evidence>
<gene>
    <name evidence="12" type="primary">LOC104230613</name>
</gene>
<dbReference type="Gene3D" id="1.10.10.60">
    <property type="entry name" value="Homeodomain-like"/>
    <property type="match status" value="2"/>
</dbReference>
<dbReference type="GO" id="GO:0000976">
    <property type="term" value="F:transcription cis-regulatory region binding"/>
    <property type="evidence" value="ECO:0007669"/>
    <property type="project" value="UniProtKB-ARBA"/>
</dbReference>
<dbReference type="SMART" id="SM00717">
    <property type="entry name" value="SANT"/>
    <property type="match status" value="2"/>
</dbReference>
<dbReference type="PROSITE" id="PS50090">
    <property type="entry name" value="MYB_LIKE"/>
    <property type="match status" value="2"/>
</dbReference>
<keyword evidence="2" id="KW-0677">Repeat</keyword>
<keyword evidence="11" id="KW-1185">Reference proteome</keyword>